<dbReference type="AlphaFoldDB" id="A0A378YCH1"/>
<dbReference type="OrthoDB" id="8945168at2"/>
<feature type="chain" id="PRO_5016954629" description="DUF4148 domain-containing protein" evidence="1">
    <location>
        <begin position="22"/>
        <end position="143"/>
    </location>
</feature>
<evidence type="ECO:0008006" key="4">
    <source>
        <dbReference type="Google" id="ProtNLM"/>
    </source>
</evidence>
<protein>
    <recommendedName>
        <fullName evidence="4">DUF4148 domain-containing protein</fullName>
    </recommendedName>
</protein>
<evidence type="ECO:0000313" key="3">
    <source>
        <dbReference type="Proteomes" id="UP000254573"/>
    </source>
</evidence>
<gene>
    <name evidence="2" type="ORF">NCTC13160_00374</name>
</gene>
<dbReference type="RefSeq" id="WP_058371655.1">
    <property type="nucleotide sequence ID" value="NZ_CP009553.3"/>
</dbReference>
<accession>A0A378YCH1</accession>
<dbReference type="KEGG" id="ppnm:LV28_01875"/>
<organism evidence="2 3">
    <name type="scientific">Pandoraea pnomenusa</name>
    <dbReference type="NCBI Taxonomy" id="93220"/>
    <lineage>
        <taxon>Bacteria</taxon>
        <taxon>Pseudomonadati</taxon>
        <taxon>Pseudomonadota</taxon>
        <taxon>Betaproteobacteria</taxon>
        <taxon>Burkholderiales</taxon>
        <taxon>Burkholderiaceae</taxon>
        <taxon>Pandoraea</taxon>
    </lineage>
</organism>
<dbReference type="STRING" id="93220.A6P55_22795"/>
<sequence length="143" mass="15635">MKMSYVAVLFALLGSFGAVQANAQAASLPSSMQSTMSLPANVDSLTPLPRAQVYRQLVSAERHDVLQQGDTVYPRTATSHRPNANLTRASVEHSLRRAEQQGLLTEPRNAYPVLHVAPRTSLAWTPKMQVAGEASIQHLYENP</sequence>
<evidence type="ECO:0000313" key="2">
    <source>
        <dbReference type="EMBL" id="SUA74558.1"/>
    </source>
</evidence>
<reference evidence="2 3" key="1">
    <citation type="submission" date="2018-06" db="EMBL/GenBank/DDBJ databases">
        <authorList>
            <consortium name="Pathogen Informatics"/>
            <person name="Doyle S."/>
        </authorList>
    </citation>
    <scope>NUCLEOTIDE SEQUENCE [LARGE SCALE GENOMIC DNA]</scope>
    <source>
        <strain evidence="2 3">NCTC13160</strain>
    </source>
</reference>
<dbReference type="Proteomes" id="UP000254573">
    <property type="component" value="Unassembled WGS sequence"/>
</dbReference>
<name>A0A378YCH1_9BURK</name>
<evidence type="ECO:0000256" key="1">
    <source>
        <dbReference type="SAM" id="SignalP"/>
    </source>
</evidence>
<proteinExistence type="predicted"/>
<dbReference type="EMBL" id="UGSG01000001">
    <property type="protein sequence ID" value="SUA74558.1"/>
    <property type="molecule type" value="Genomic_DNA"/>
</dbReference>
<feature type="signal peptide" evidence="1">
    <location>
        <begin position="1"/>
        <end position="21"/>
    </location>
</feature>
<keyword evidence="1" id="KW-0732">Signal</keyword>